<name>A0A317JSM0_9BACT</name>
<feature type="non-terminal residue" evidence="1">
    <location>
        <position position="1"/>
    </location>
</feature>
<dbReference type="Proteomes" id="UP000246104">
    <property type="component" value="Unassembled WGS sequence"/>
</dbReference>
<reference evidence="1 2" key="1">
    <citation type="submission" date="2018-02" db="EMBL/GenBank/DDBJ databases">
        <title>Genomic Reconstructions from Amazon Rainforest and Pasture Soil Reveal Novel Insights into the Physiology of Candidate Phyla in Tropical Sites.</title>
        <authorList>
            <person name="Kroeger M.E."/>
            <person name="Delmont T."/>
            <person name="Eren A.M."/>
            <person name="Guo J."/>
            <person name="Meyer K.M."/>
            <person name="Khan K."/>
            <person name="Rodrigues J.L.M."/>
            <person name="Bohannan B.J.M."/>
            <person name="Tringe S."/>
            <person name="Borges C.D."/>
            <person name="Tiedje J."/>
            <person name="Tsai S.M."/>
            <person name="Nusslein K."/>
        </authorList>
    </citation>
    <scope>NUCLEOTIDE SEQUENCE [LARGE SCALE GENOMIC DNA]</scope>
    <source>
        <strain evidence="1">Amazon FNV 2010 28 9</strain>
    </source>
</reference>
<evidence type="ECO:0000313" key="1">
    <source>
        <dbReference type="EMBL" id="PWU22814.1"/>
    </source>
</evidence>
<protein>
    <submittedName>
        <fullName evidence="1">Uncharacterized protein</fullName>
    </submittedName>
</protein>
<comment type="caution">
    <text evidence="1">The sequence shown here is derived from an EMBL/GenBank/DDBJ whole genome shotgun (WGS) entry which is preliminary data.</text>
</comment>
<proteinExistence type="predicted"/>
<sequence length="720" mass="73160">LWLLSDYLTAGSTTVSAGSGGGSATGGTGGGCFNNGGDTVGGGGGGGTNGTGGSASCTNNGGTGGNTGSAGGAGSAGRSLTTTSPNYGTLYTGAVNTTSADLAEYYVTGDTSIQPGDVVKIDGTQILDPNSHLISTKGVLQKADKPYDSGIIGIISTSPGIVLGSLDASGGGDQRQLALSGRVPVKIDPSSPPINVGDYLTASTLPGYARKATQAGYTIAKALEAWTPTSGEDRIDAFVNLSYYEPDREFDQITTLMDVYQLTASASGSLAFQITNTYGEIVNKVVSASQAVIANLTAGAINAQTIAVNNLSIGGQKIEDFVAHIVDERLQTASTSGILASNATVANDGHEDLMIHLGSTATTSATSTLTIADRYNNPVAQIDEGGNATFSGTLQANNAVFNSLQLNDASISGVLYANQIDGLKEKVKALVANEFATEGVATDSAHILASLSGDDYDLQQRVSSLQQAVTTASESANLLTADSIFTNSLTVSGITSLSDTVISGSLSITGQLLLHDNAISSATNTLSLQPEGTGTLNLLAGAMTLSQAGGLVVNTNAYFAQNVTVREDLITNRIRPLDSNLTIALNSPTASVGAKLALTDANNQEVASIDASGSASFTKLIIAADNTPDTSTISGEITSNATTGTAVLAAGQSTIKIISPKIGNNSLVYVTPTSSTNNQVLYVQSRHAADSSIPGDQSYVVIAIDNAIAVPVTFNWWVIN</sequence>
<gene>
    <name evidence="1" type="ORF">C5B42_05015</name>
</gene>
<dbReference type="EMBL" id="PSRQ01000055">
    <property type="protein sequence ID" value="PWU22814.1"/>
    <property type="molecule type" value="Genomic_DNA"/>
</dbReference>
<evidence type="ECO:0000313" key="2">
    <source>
        <dbReference type="Proteomes" id="UP000246104"/>
    </source>
</evidence>
<organism evidence="1 2">
    <name type="scientific">Candidatus Cerribacteria bacterium 'Amazon FNV 2010 28 9'</name>
    <dbReference type="NCBI Taxonomy" id="2081795"/>
    <lineage>
        <taxon>Bacteria</taxon>
        <taxon>Candidatus Cerribacteria</taxon>
    </lineage>
</organism>
<dbReference type="AlphaFoldDB" id="A0A317JSM0"/>
<accession>A0A317JSM0</accession>
<dbReference type="Gene3D" id="2.40.300.10">
    <property type="entry name" value="Head decoration protein D"/>
    <property type="match status" value="1"/>
</dbReference>